<dbReference type="GO" id="GO:0016747">
    <property type="term" value="F:acyltransferase activity, transferring groups other than amino-acyl groups"/>
    <property type="evidence" value="ECO:0007669"/>
    <property type="project" value="InterPro"/>
</dbReference>
<dbReference type="PANTHER" id="PTHR43610:SF1">
    <property type="entry name" value="N-ACETYLTRANSFERASE DOMAIN-CONTAINING PROTEIN"/>
    <property type="match status" value="1"/>
</dbReference>
<feature type="region of interest" description="Disordered" evidence="1">
    <location>
        <begin position="146"/>
        <end position="200"/>
    </location>
</feature>
<feature type="domain" description="N-acetyltransferase" evidence="2">
    <location>
        <begin position="205"/>
        <end position="262"/>
    </location>
</feature>
<name>A0A2I2KJX9_9ACTN</name>
<feature type="compositionally biased region" description="Low complexity" evidence="1">
    <location>
        <begin position="180"/>
        <end position="200"/>
    </location>
</feature>
<dbReference type="Proteomes" id="UP000234331">
    <property type="component" value="Unassembled WGS sequence"/>
</dbReference>
<dbReference type="SUPFAM" id="SSF55729">
    <property type="entry name" value="Acyl-CoA N-acyltransferases (Nat)"/>
    <property type="match status" value="1"/>
</dbReference>
<evidence type="ECO:0000259" key="2">
    <source>
        <dbReference type="Pfam" id="PF13302"/>
    </source>
</evidence>
<evidence type="ECO:0000256" key="1">
    <source>
        <dbReference type="SAM" id="MobiDB-lite"/>
    </source>
</evidence>
<sequence length="306" mass="33116">MDTMPVSPPTWATPILSGRLTRLEPLRPDHVDGLVRAATEDRRSYEYTGVPATRKAMADYVETALAERDHGLVVPFVLHDLRPGRGGIVGCTRFLDLDFWRPTGGQGEQGRTFQHVTISHSWTDAHTSPAGDSSLASTVTVRTVTGSTTIASRGDTEDSASSREAAEEHTRPCRTTDGDPACSATPAASPSSSASGDLSTPPSVVEVGATWLAASAQRTGINVEAKLLLLGHAFDTWNALRVCLKTDVRNHRSRMAIERLGGRFEGIRRAHMLAIDGTARDSAYYSILGEEWPQVRTSLLARLTRN</sequence>
<organism evidence="3 4">
    <name type="scientific">Frankia canadensis</name>
    <dbReference type="NCBI Taxonomy" id="1836972"/>
    <lineage>
        <taxon>Bacteria</taxon>
        <taxon>Bacillati</taxon>
        <taxon>Actinomycetota</taxon>
        <taxon>Actinomycetes</taxon>
        <taxon>Frankiales</taxon>
        <taxon>Frankiaceae</taxon>
        <taxon>Frankia</taxon>
    </lineage>
</organism>
<dbReference type="Gene3D" id="3.40.630.30">
    <property type="match status" value="2"/>
</dbReference>
<evidence type="ECO:0000313" key="4">
    <source>
        <dbReference type="Proteomes" id="UP000234331"/>
    </source>
</evidence>
<evidence type="ECO:0000313" key="3">
    <source>
        <dbReference type="EMBL" id="SNQ45965.1"/>
    </source>
</evidence>
<dbReference type="InterPro" id="IPR016181">
    <property type="entry name" value="Acyl_CoA_acyltransferase"/>
</dbReference>
<accession>A0A2I2KJX9</accession>
<dbReference type="EMBL" id="FZMO01000024">
    <property type="protein sequence ID" value="SNQ45965.1"/>
    <property type="molecule type" value="Genomic_DNA"/>
</dbReference>
<gene>
    <name evidence="3" type="ORF">FRACA_120028</name>
</gene>
<feature type="compositionally biased region" description="Basic and acidic residues" evidence="1">
    <location>
        <begin position="154"/>
        <end position="177"/>
    </location>
</feature>
<proteinExistence type="predicted"/>
<protein>
    <recommendedName>
        <fullName evidence="2">N-acetyltransferase domain-containing protein</fullName>
    </recommendedName>
</protein>
<dbReference type="InterPro" id="IPR000182">
    <property type="entry name" value="GNAT_dom"/>
</dbReference>
<dbReference type="PANTHER" id="PTHR43610">
    <property type="entry name" value="BLL6696 PROTEIN"/>
    <property type="match status" value="1"/>
</dbReference>
<reference evidence="3 4" key="1">
    <citation type="submission" date="2017-06" db="EMBL/GenBank/DDBJ databases">
        <authorList>
            <person name="Kim H.J."/>
            <person name="Triplett B.A."/>
        </authorList>
    </citation>
    <scope>NUCLEOTIDE SEQUENCE [LARGE SCALE GENOMIC DNA]</scope>
    <source>
        <strain evidence="3">FRACA_ARgP5</strain>
    </source>
</reference>
<dbReference type="Pfam" id="PF13302">
    <property type="entry name" value="Acetyltransf_3"/>
    <property type="match status" value="1"/>
</dbReference>
<dbReference type="AlphaFoldDB" id="A0A2I2KJX9"/>
<keyword evidence="4" id="KW-1185">Reference proteome</keyword>